<dbReference type="Proteomes" id="UP000054632">
    <property type="component" value="Unassembled WGS sequence"/>
</dbReference>
<dbReference type="Proteomes" id="UP000054805">
    <property type="component" value="Unassembled WGS sequence"/>
</dbReference>
<accession>A0A0V1E8W4</accession>
<evidence type="ECO:0000313" key="1">
    <source>
        <dbReference type="EMBL" id="KRY70265.1"/>
    </source>
</evidence>
<dbReference type="AlphaFoldDB" id="A0A0V1E8W4"/>
<protein>
    <submittedName>
        <fullName evidence="1">Uncharacterized protein</fullName>
    </submittedName>
</protein>
<comment type="caution">
    <text evidence="1">The sequence shown here is derived from an EMBL/GenBank/DDBJ whole genome shotgun (WGS) entry which is preliminary data.</text>
</comment>
<sequence>MLLYLSDIRPAVLNNWFLKVLIIHSFVALPVSMKTSQKFHMPTYMHYICSSPFLFYNNKTLTVTSTD</sequence>
<reference evidence="4 5" key="1">
    <citation type="submission" date="2015-01" db="EMBL/GenBank/DDBJ databases">
        <title>Evolution of Trichinella species and genotypes.</title>
        <authorList>
            <person name="Korhonen P.K."/>
            <person name="Edoardo P."/>
            <person name="Giuseppe L.R."/>
            <person name="Gasser R.B."/>
        </authorList>
    </citation>
    <scope>NUCLEOTIDE SEQUENCE [LARGE SCALE GENOMIC DNA]</scope>
    <source>
        <strain evidence="1">ISS13</strain>
        <strain evidence="3">ISS176</strain>
        <strain evidence="2">ISS588</strain>
    </source>
</reference>
<evidence type="ECO:0000313" key="5">
    <source>
        <dbReference type="Proteomes" id="UP000054805"/>
    </source>
</evidence>
<dbReference type="EMBL" id="JYDS01000041">
    <property type="protein sequence ID" value="KRZ29844.1"/>
    <property type="molecule type" value="Genomic_DNA"/>
</dbReference>
<dbReference type="EMBL" id="JYDR01000076">
    <property type="protein sequence ID" value="KRY70265.1"/>
    <property type="molecule type" value="Genomic_DNA"/>
</dbReference>
<dbReference type="EMBL" id="JYDV01000044">
    <property type="protein sequence ID" value="KRZ38575.1"/>
    <property type="molecule type" value="Genomic_DNA"/>
</dbReference>
<organism evidence="1 4">
    <name type="scientific">Trichinella pseudospiralis</name>
    <name type="common">Parasitic roundworm</name>
    <dbReference type="NCBI Taxonomy" id="6337"/>
    <lineage>
        <taxon>Eukaryota</taxon>
        <taxon>Metazoa</taxon>
        <taxon>Ecdysozoa</taxon>
        <taxon>Nematoda</taxon>
        <taxon>Enoplea</taxon>
        <taxon>Dorylaimia</taxon>
        <taxon>Trichinellida</taxon>
        <taxon>Trichinellidae</taxon>
        <taxon>Trichinella</taxon>
    </lineage>
</organism>
<evidence type="ECO:0000313" key="2">
    <source>
        <dbReference type="EMBL" id="KRZ29844.1"/>
    </source>
</evidence>
<keyword evidence="5" id="KW-1185">Reference proteome</keyword>
<evidence type="ECO:0000313" key="3">
    <source>
        <dbReference type="EMBL" id="KRZ38575.1"/>
    </source>
</evidence>
<name>A0A0V1E8W4_TRIPS</name>
<evidence type="ECO:0000313" key="4">
    <source>
        <dbReference type="Proteomes" id="UP000054632"/>
    </source>
</evidence>
<dbReference type="Proteomes" id="UP000054826">
    <property type="component" value="Unassembled WGS sequence"/>
</dbReference>
<proteinExistence type="predicted"/>
<gene>
    <name evidence="1" type="ORF">T4A_8796</name>
    <name evidence="2" type="ORF">T4B_13344</name>
    <name evidence="3" type="ORF">T4C_3839</name>
</gene>